<gene>
    <name evidence="2" type="ORF">J9317_16800</name>
</gene>
<protein>
    <submittedName>
        <fullName evidence="2">EAL domain-containing protein</fullName>
    </submittedName>
</protein>
<dbReference type="PANTHER" id="PTHR33121">
    <property type="entry name" value="CYCLIC DI-GMP PHOSPHODIESTERASE PDEF"/>
    <property type="match status" value="1"/>
</dbReference>
<comment type="caution">
    <text evidence="2">The sequence shown here is derived from an EMBL/GenBank/DDBJ whole genome shotgun (WGS) entry which is preliminary data.</text>
</comment>
<dbReference type="Proteomes" id="UP000682403">
    <property type="component" value="Unassembled WGS sequence"/>
</dbReference>
<dbReference type="InterPro" id="IPR050706">
    <property type="entry name" value="Cyclic-di-GMP_PDE-like"/>
</dbReference>
<dbReference type="SMART" id="SM00052">
    <property type="entry name" value="EAL"/>
    <property type="match status" value="1"/>
</dbReference>
<dbReference type="PANTHER" id="PTHR33121:SF76">
    <property type="entry name" value="SIGNALING PROTEIN"/>
    <property type="match status" value="1"/>
</dbReference>
<organism evidence="2 3">
    <name type="scientific">Metabacillus flavus</name>
    <dbReference type="NCBI Taxonomy" id="2823519"/>
    <lineage>
        <taxon>Bacteria</taxon>
        <taxon>Bacillati</taxon>
        <taxon>Bacillota</taxon>
        <taxon>Bacilli</taxon>
        <taxon>Bacillales</taxon>
        <taxon>Bacillaceae</taxon>
        <taxon>Metabacillus</taxon>
    </lineage>
</organism>
<accession>A0ABS5LI59</accession>
<proteinExistence type="predicted"/>
<dbReference type="RefSeq" id="WP_211560599.1">
    <property type="nucleotide sequence ID" value="NZ_JAGVRK010000001.1"/>
</dbReference>
<dbReference type="InterPro" id="IPR001633">
    <property type="entry name" value="EAL_dom"/>
</dbReference>
<dbReference type="CDD" id="cd01948">
    <property type="entry name" value="EAL"/>
    <property type="match status" value="1"/>
</dbReference>
<sequence>MFRDFCTTNAKRITKWSKVLLPYTYLKYFPPQFILRNPLLEGVYDAVIDGKKVAGIVINFTNIKEFISQLDSSQEKEFCLRFKKQTKFILETSEFQNDILVVHDYYNKGLTVFLKIDENKQSVPYIEQFIGYFVSMIQKWLSQEYPYIHFTSESGYMFVDRTKGSTHEAILRTQQQAADMAEKRIHSKYIDMMLNMRDIVQKQKIRLLAQPIIELDTNRVHAWEILTRGPEGTPLENPLQLFSVARQTNMVYDLEMLILEKAMLLVEETRTQEDIYINFTPLTLGNKRFVASVKKAFERHPAVNPQNIILEITERDSIEGMAFFKDNISDLRNIGIRIAVDDTGAGYASLHTISEVLPDIIKIDRSVIENIDTNRVKESMLKGLLLIARETGSLVVAEGIEKKEEADVLTRNRVDLAQGYFYAKPGLLQKERVAF</sequence>
<dbReference type="PROSITE" id="PS50883">
    <property type="entry name" value="EAL"/>
    <property type="match status" value="1"/>
</dbReference>
<dbReference type="Pfam" id="PF00563">
    <property type="entry name" value="EAL"/>
    <property type="match status" value="1"/>
</dbReference>
<dbReference type="InterPro" id="IPR035919">
    <property type="entry name" value="EAL_sf"/>
</dbReference>
<evidence type="ECO:0000259" key="1">
    <source>
        <dbReference type="PROSITE" id="PS50883"/>
    </source>
</evidence>
<reference evidence="2 3" key="1">
    <citation type="submission" date="2021-04" db="EMBL/GenBank/DDBJ databases">
        <title>Metabacillus sp. strain KIGAM252 whole genome sequence.</title>
        <authorList>
            <person name="Seo M.-J."/>
            <person name="Cho E.-S."/>
            <person name="Hwang C.Y."/>
            <person name="Yoon D.J."/>
        </authorList>
    </citation>
    <scope>NUCLEOTIDE SEQUENCE [LARGE SCALE GENOMIC DNA]</scope>
    <source>
        <strain evidence="2 3">KIGAM252</strain>
    </source>
</reference>
<evidence type="ECO:0000313" key="3">
    <source>
        <dbReference type="Proteomes" id="UP000682403"/>
    </source>
</evidence>
<feature type="domain" description="EAL" evidence="1">
    <location>
        <begin position="189"/>
        <end position="435"/>
    </location>
</feature>
<keyword evidence="3" id="KW-1185">Reference proteome</keyword>
<dbReference type="SUPFAM" id="SSF141868">
    <property type="entry name" value="EAL domain-like"/>
    <property type="match status" value="1"/>
</dbReference>
<dbReference type="EMBL" id="JAGVRK010000001">
    <property type="protein sequence ID" value="MBS2970408.1"/>
    <property type="molecule type" value="Genomic_DNA"/>
</dbReference>
<evidence type="ECO:0000313" key="2">
    <source>
        <dbReference type="EMBL" id="MBS2970408.1"/>
    </source>
</evidence>
<dbReference type="Gene3D" id="3.20.20.450">
    <property type="entry name" value="EAL domain"/>
    <property type="match status" value="1"/>
</dbReference>
<name>A0ABS5LI59_9BACI</name>